<dbReference type="PANTHER" id="PTHR37038">
    <property type="entry name" value="TRANSCRIPTIONAL REGULATOR-RELATED"/>
    <property type="match status" value="1"/>
</dbReference>
<sequence>MKIGQKLKMVRLSLGMNRKEFVKGVIDNSYLASVENGESDIRVTSLINILQKNNISVENFFEDFDSKYQRP</sequence>
<organism evidence="2 3">
    <name type="scientific">Lactobacillus amylovorus</name>
    <dbReference type="NCBI Taxonomy" id="1604"/>
    <lineage>
        <taxon>Bacteria</taxon>
        <taxon>Bacillati</taxon>
        <taxon>Bacillota</taxon>
        <taxon>Bacilli</taxon>
        <taxon>Lactobacillales</taxon>
        <taxon>Lactobacillaceae</taxon>
        <taxon>Lactobacillus</taxon>
    </lineage>
</organism>
<dbReference type="RefSeq" id="WP_271862378.1">
    <property type="nucleotide sequence ID" value="NZ_JAOTGQ010000002.1"/>
</dbReference>
<proteinExistence type="predicted"/>
<evidence type="ECO:0000259" key="1">
    <source>
        <dbReference type="PROSITE" id="PS50943"/>
    </source>
</evidence>
<accession>A0A9X4ABW1</accession>
<dbReference type="Gene3D" id="1.10.260.40">
    <property type="entry name" value="lambda repressor-like DNA-binding domains"/>
    <property type="match status" value="1"/>
</dbReference>
<dbReference type="SUPFAM" id="SSF47413">
    <property type="entry name" value="lambda repressor-like DNA-binding domains"/>
    <property type="match status" value="1"/>
</dbReference>
<dbReference type="Proteomes" id="UP001141981">
    <property type="component" value="Unassembled WGS sequence"/>
</dbReference>
<dbReference type="InterPro" id="IPR010982">
    <property type="entry name" value="Lambda_DNA-bd_dom_sf"/>
</dbReference>
<evidence type="ECO:0000313" key="3">
    <source>
        <dbReference type="Proteomes" id="UP001141981"/>
    </source>
</evidence>
<reference evidence="2" key="2">
    <citation type="submission" date="2022-10" db="EMBL/GenBank/DDBJ databases">
        <authorList>
            <person name="Kostovova I."/>
            <person name="Moravkova M."/>
            <person name="Pechar R."/>
        </authorList>
    </citation>
    <scope>NUCLEOTIDE SEQUENCE</scope>
    <source>
        <strain evidence="2">M490A</strain>
    </source>
</reference>
<comment type="caution">
    <text evidence="2">The sequence shown here is derived from an EMBL/GenBank/DDBJ whole genome shotgun (WGS) entry which is preliminary data.</text>
</comment>
<evidence type="ECO:0000313" key="2">
    <source>
        <dbReference type="EMBL" id="MDB6258804.1"/>
    </source>
</evidence>
<dbReference type="AlphaFoldDB" id="A0A9X4ABW1"/>
<dbReference type="EMBL" id="JAOTGY010000022">
    <property type="protein sequence ID" value="MDB6258804.1"/>
    <property type="molecule type" value="Genomic_DNA"/>
</dbReference>
<dbReference type="CDD" id="cd00093">
    <property type="entry name" value="HTH_XRE"/>
    <property type="match status" value="1"/>
</dbReference>
<dbReference type="InterPro" id="IPR001387">
    <property type="entry name" value="Cro/C1-type_HTH"/>
</dbReference>
<gene>
    <name evidence="2" type="ORF">ODU72_09080</name>
</gene>
<feature type="domain" description="HTH cro/C1-type" evidence="1">
    <location>
        <begin position="7"/>
        <end position="60"/>
    </location>
</feature>
<dbReference type="InterPro" id="IPR053163">
    <property type="entry name" value="HTH-type_regulator_Rgg"/>
</dbReference>
<dbReference type="PROSITE" id="PS50943">
    <property type="entry name" value="HTH_CROC1"/>
    <property type="match status" value="1"/>
</dbReference>
<dbReference type="Pfam" id="PF01381">
    <property type="entry name" value="HTH_3"/>
    <property type="match status" value="1"/>
</dbReference>
<dbReference type="GO" id="GO:0003677">
    <property type="term" value="F:DNA binding"/>
    <property type="evidence" value="ECO:0007669"/>
    <property type="project" value="InterPro"/>
</dbReference>
<reference evidence="2" key="1">
    <citation type="journal article" date="2022" name="Microorganisms">
        <title>Antibiotic Susceptibility, Resistance Gene Determinants and Corresponding Genomic Regions in Lactobacillus amylovorus Isolates Derived from Wild Boars and Domestic Pigs.</title>
        <authorList>
            <person name="Moravkova M."/>
            <person name="Kostovova I."/>
            <person name="Kavanova K."/>
            <person name="Pechar R."/>
            <person name="Stanek S."/>
            <person name="Brychta A."/>
            <person name="Zeman M."/>
            <person name="Kubasova T."/>
        </authorList>
    </citation>
    <scope>NUCLEOTIDE SEQUENCE</scope>
    <source>
        <strain evidence="2">M490A</strain>
    </source>
</reference>
<protein>
    <submittedName>
        <fullName evidence="2">Helix-turn-helix domain-containing protein</fullName>
    </submittedName>
</protein>
<name>A0A9X4ABW1_LACAM</name>